<feature type="domain" description="Major facilitator superfamily (MFS) profile" evidence="8">
    <location>
        <begin position="7"/>
        <end position="492"/>
    </location>
</feature>
<evidence type="ECO:0000256" key="5">
    <source>
        <dbReference type="ARBA" id="ARBA00022989"/>
    </source>
</evidence>
<feature type="transmembrane region" description="Helical" evidence="7">
    <location>
        <begin position="43"/>
        <end position="61"/>
    </location>
</feature>
<evidence type="ECO:0000256" key="2">
    <source>
        <dbReference type="ARBA" id="ARBA00022448"/>
    </source>
</evidence>
<name>A0ABP1WDB6_9ENTR</name>
<feature type="transmembrane region" description="Helical" evidence="7">
    <location>
        <begin position="73"/>
        <end position="92"/>
    </location>
</feature>
<dbReference type="PANTHER" id="PTHR42718:SF47">
    <property type="entry name" value="METHYL VIOLOGEN RESISTANCE PROTEIN SMVA"/>
    <property type="match status" value="1"/>
</dbReference>
<feature type="transmembrane region" description="Helical" evidence="7">
    <location>
        <begin position="164"/>
        <end position="185"/>
    </location>
</feature>
<comment type="subcellular location">
    <subcellularLocation>
        <location evidence="1">Cell membrane</location>
        <topology evidence="1">Multi-pass membrane protein</topology>
    </subcellularLocation>
</comment>
<dbReference type="PANTHER" id="PTHR42718">
    <property type="entry name" value="MAJOR FACILITATOR SUPERFAMILY MULTIDRUG TRANSPORTER MFSC"/>
    <property type="match status" value="1"/>
</dbReference>
<feature type="transmembrane region" description="Helical" evidence="7">
    <location>
        <begin position="131"/>
        <end position="158"/>
    </location>
</feature>
<gene>
    <name evidence="9" type="ORF">BN134_3393</name>
</gene>
<dbReference type="SUPFAM" id="SSF103473">
    <property type="entry name" value="MFS general substrate transporter"/>
    <property type="match status" value="1"/>
</dbReference>
<protein>
    <submittedName>
        <fullName evidence="9">Methyl viologen resistance protein smvA</fullName>
    </submittedName>
</protein>
<dbReference type="EMBL" id="CAKZ01000157">
    <property type="protein sequence ID" value="CCJ82626.1"/>
    <property type="molecule type" value="Genomic_DNA"/>
</dbReference>
<evidence type="ECO:0000256" key="7">
    <source>
        <dbReference type="SAM" id="Phobius"/>
    </source>
</evidence>
<feature type="transmembrane region" description="Helical" evidence="7">
    <location>
        <begin position="192"/>
        <end position="210"/>
    </location>
</feature>
<dbReference type="Gene3D" id="1.20.1720.10">
    <property type="entry name" value="Multidrug resistance protein D"/>
    <property type="match status" value="1"/>
</dbReference>
<dbReference type="Gene3D" id="1.20.1250.20">
    <property type="entry name" value="MFS general substrate transporter like domains"/>
    <property type="match status" value="1"/>
</dbReference>
<feature type="transmembrane region" description="Helical" evidence="7">
    <location>
        <begin position="355"/>
        <end position="382"/>
    </location>
</feature>
<feature type="transmembrane region" description="Helical" evidence="7">
    <location>
        <begin position="261"/>
        <end position="278"/>
    </location>
</feature>
<evidence type="ECO:0000256" key="6">
    <source>
        <dbReference type="ARBA" id="ARBA00023136"/>
    </source>
</evidence>
<evidence type="ECO:0000256" key="3">
    <source>
        <dbReference type="ARBA" id="ARBA00022475"/>
    </source>
</evidence>
<comment type="caution">
    <text evidence="9">The sequence shown here is derived from an EMBL/GenBank/DDBJ whole genome shotgun (WGS) entry which is preliminary data.</text>
</comment>
<evidence type="ECO:0000313" key="9">
    <source>
        <dbReference type="EMBL" id="CCJ82626.1"/>
    </source>
</evidence>
<dbReference type="CDD" id="cd17321">
    <property type="entry name" value="MFS_MMR_MDR_like"/>
    <property type="match status" value="1"/>
</dbReference>
<feature type="transmembrane region" description="Helical" evidence="7">
    <location>
        <begin position="98"/>
        <end position="119"/>
    </location>
</feature>
<dbReference type="InterPro" id="IPR020846">
    <property type="entry name" value="MFS_dom"/>
</dbReference>
<reference evidence="10" key="1">
    <citation type="journal article" date="2012" name="PLoS ONE">
        <title>Comparative analysis of genome sequences covering the seven cronobacter species.</title>
        <authorList>
            <person name="Joseph S."/>
            <person name="Desai P."/>
            <person name="Ji Y."/>
            <person name="Cummings C.A."/>
            <person name="Shih R."/>
            <person name="Degoricija L."/>
            <person name="Rico A."/>
            <person name="Brzoska P."/>
            <person name="Hamby S.E."/>
            <person name="Masood N."/>
            <person name="Hariri S."/>
            <person name="Sonbol H."/>
            <person name="Chuzhanova N."/>
            <person name="McClelland M."/>
            <person name="Furtado M.R."/>
            <person name="Forsythe S.J."/>
        </authorList>
    </citation>
    <scope>NUCLEOTIDE SEQUENCE [LARGE SCALE GENOMIC DNA]</scope>
    <source>
        <strain evidence="10">1210</strain>
    </source>
</reference>
<feature type="transmembrane region" description="Helical" evidence="7">
    <location>
        <begin position="222"/>
        <end position="240"/>
    </location>
</feature>
<keyword evidence="6 7" id="KW-0472">Membrane</keyword>
<feature type="transmembrane region" description="Helical" evidence="7">
    <location>
        <begin position="326"/>
        <end position="343"/>
    </location>
</feature>
<keyword evidence="10" id="KW-1185">Reference proteome</keyword>
<keyword evidence="3" id="KW-1003">Cell membrane</keyword>
<evidence type="ECO:0000259" key="8">
    <source>
        <dbReference type="PROSITE" id="PS50850"/>
    </source>
</evidence>
<keyword evidence="2" id="KW-0813">Transport</keyword>
<organism evidence="9 10">
    <name type="scientific">Cronobacter dublinensis 1210</name>
    <dbReference type="NCBI Taxonomy" id="1208656"/>
    <lineage>
        <taxon>Bacteria</taxon>
        <taxon>Pseudomonadati</taxon>
        <taxon>Pseudomonadota</taxon>
        <taxon>Gammaproteobacteria</taxon>
        <taxon>Enterobacterales</taxon>
        <taxon>Enterobacteriaceae</taxon>
        <taxon>Cronobacter</taxon>
    </lineage>
</organism>
<feature type="transmembrane region" description="Helical" evidence="7">
    <location>
        <begin position="394"/>
        <end position="415"/>
    </location>
</feature>
<evidence type="ECO:0000256" key="4">
    <source>
        <dbReference type="ARBA" id="ARBA00022692"/>
    </source>
</evidence>
<dbReference type="InterPro" id="IPR011701">
    <property type="entry name" value="MFS"/>
</dbReference>
<feature type="transmembrane region" description="Helical" evidence="7">
    <location>
        <begin position="7"/>
        <end position="31"/>
    </location>
</feature>
<keyword evidence="5 7" id="KW-1133">Transmembrane helix</keyword>
<dbReference type="Pfam" id="PF07690">
    <property type="entry name" value="MFS_1"/>
    <property type="match status" value="1"/>
</dbReference>
<dbReference type="PROSITE" id="PS50850">
    <property type="entry name" value="MFS"/>
    <property type="match status" value="1"/>
</dbReference>
<accession>A0ABP1WDB6</accession>
<evidence type="ECO:0000313" key="10">
    <source>
        <dbReference type="Proteomes" id="UP000009342"/>
    </source>
</evidence>
<proteinExistence type="predicted"/>
<sequence>MSTKWLTLFIIIMLYLPVTIDATILYVVAPVLSMEMKTTTDQLLWIMDIYPLVMAGLMLPMGVLGDRIGFRKLAMLGSTLFGLASAGAAFASTPLALIMARALLAVGASMIVPATLAGVRRTFPEEKERNLALGIWTTVGTCGALIGPLAGGVILSHFSWGTVFFINVPLVIAVLFMLCFFVPAAEKKTSQAVNTAQALTLTTALLLMIYSLKKVFSPDFSLPIFLALFSCGCVLMGIFIRSQLRSRLPLLDLRLFAQHRIAAGVMMALTAMIVLVGFELVLSQELQLVHRLSPLEAGLYLLPLMVASGLTGPVAGWLISRYGLRIVALSGLATSALSLYRLAGTDFSAPDIIAWFWMCALGCGATVALMASSSAIMSAAPVEKANAAGSIEGVSYELGTGLGIAIFGSILANIYTASVKLPAGLPASVNQQASLSFNDALAASIHLNEDLREQVISAATSAFMHSHAATLQTGAFMLLALTIITGFILKKRHE</sequence>
<dbReference type="InterPro" id="IPR036259">
    <property type="entry name" value="MFS_trans_sf"/>
</dbReference>
<feature type="transmembrane region" description="Helical" evidence="7">
    <location>
        <begin position="298"/>
        <end position="319"/>
    </location>
</feature>
<keyword evidence="4 7" id="KW-0812">Transmembrane</keyword>
<evidence type="ECO:0000256" key="1">
    <source>
        <dbReference type="ARBA" id="ARBA00004651"/>
    </source>
</evidence>
<dbReference type="Proteomes" id="UP000009342">
    <property type="component" value="Unassembled WGS sequence"/>
</dbReference>
<feature type="transmembrane region" description="Helical" evidence="7">
    <location>
        <begin position="469"/>
        <end position="489"/>
    </location>
</feature>